<organism evidence="6 7">
    <name type="scientific">Bacillus kandeliae</name>
    <dbReference type="NCBI Taxonomy" id="3129297"/>
    <lineage>
        <taxon>Bacteria</taxon>
        <taxon>Bacillati</taxon>
        <taxon>Bacillota</taxon>
        <taxon>Bacilli</taxon>
        <taxon>Bacillales</taxon>
        <taxon>Bacillaceae</taxon>
        <taxon>Bacillus</taxon>
    </lineage>
</organism>
<accession>A0ABZ2N2K4</accession>
<dbReference type="EC" id="3.6.-.-" evidence="6"/>
<protein>
    <submittedName>
        <fullName evidence="6">NUDIX hydrolase</fullName>
        <ecNumber evidence="6">3.6.-.-</ecNumber>
    </submittedName>
</protein>
<evidence type="ECO:0000313" key="7">
    <source>
        <dbReference type="Proteomes" id="UP001387364"/>
    </source>
</evidence>
<dbReference type="InterPro" id="IPR004385">
    <property type="entry name" value="NDP_pyrophosphatase"/>
</dbReference>
<keyword evidence="3 4" id="KW-0378">Hydrolase</keyword>
<comment type="cofactor">
    <cofactor evidence="1">
        <name>Mg(2+)</name>
        <dbReference type="ChEBI" id="CHEBI:18420"/>
    </cofactor>
</comment>
<dbReference type="PROSITE" id="PS51462">
    <property type="entry name" value="NUDIX"/>
    <property type="match status" value="1"/>
</dbReference>
<evidence type="ECO:0000313" key="6">
    <source>
        <dbReference type="EMBL" id="WXB91946.1"/>
    </source>
</evidence>
<dbReference type="PRINTS" id="PR00502">
    <property type="entry name" value="NUDIXFAMILY"/>
</dbReference>
<dbReference type="InterPro" id="IPR015797">
    <property type="entry name" value="NUDIX_hydrolase-like_dom_sf"/>
</dbReference>
<reference evidence="6 7" key="1">
    <citation type="submission" date="2024-02" db="EMBL/GenBank/DDBJ databases">
        <title>Seven novel Bacillus-like species.</title>
        <authorList>
            <person name="Liu G."/>
        </authorList>
    </citation>
    <scope>NUCLEOTIDE SEQUENCE [LARGE SCALE GENOMIC DNA]</scope>
    <source>
        <strain evidence="6 7">FJAT-52991</strain>
    </source>
</reference>
<evidence type="ECO:0000256" key="2">
    <source>
        <dbReference type="ARBA" id="ARBA00011738"/>
    </source>
</evidence>
<feature type="domain" description="Nudix hydrolase" evidence="5">
    <location>
        <begin position="40"/>
        <end position="171"/>
    </location>
</feature>
<evidence type="ECO:0000256" key="3">
    <source>
        <dbReference type="ARBA" id="ARBA00022801"/>
    </source>
</evidence>
<comment type="similarity">
    <text evidence="4">Belongs to the Nudix hydrolase family.</text>
</comment>
<dbReference type="InterPro" id="IPR020476">
    <property type="entry name" value="Nudix_hydrolase"/>
</dbReference>
<evidence type="ECO:0000256" key="1">
    <source>
        <dbReference type="ARBA" id="ARBA00001946"/>
    </source>
</evidence>
<dbReference type="EMBL" id="CP147404">
    <property type="protein sequence ID" value="WXB91946.1"/>
    <property type="molecule type" value="Genomic_DNA"/>
</dbReference>
<evidence type="ECO:0000256" key="4">
    <source>
        <dbReference type="RuleBase" id="RU003476"/>
    </source>
</evidence>
<dbReference type="SUPFAM" id="SSF55811">
    <property type="entry name" value="Nudix"/>
    <property type="match status" value="1"/>
</dbReference>
<comment type="subunit">
    <text evidence="2">Homodimer.</text>
</comment>
<dbReference type="InterPro" id="IPR000086">
    <property type="entry name" value="NUDIX_hydrolase_dom"/>
</dbReference>
<dbReference type="GO" id="GO:0016787">
    <property type="term" value="F:hydrolase activity"/>
    <property type="evidence" value="ECO:0007669"/>
    <property type="project" value="UniProtKB-KW"/>
</dbReference>
<dbReference type="Gene3D" id="3.90.79.10">
    <property type="entry name" value="Nucleoside Triphosphate Pyrophosphohydrolase"/>
    <property type="match status" value="1"/>
</dbReference>
<dbReference type="InterPro" id="IPR020084">
    <property type="entry name" value="NUDIX_hydrolase_CS"/>
</dbReference>
<dbReference type="PROSITE" id="PS00893">
    <property type="entry name" value="NUDIX_BOX"/>
    <property type="match status" value="1"/>
</dbReference>
<gene>
    <name evidence="6" type="ORF">WDJ61_11795</name>
</gene>
<dbReference type="PANTHER" id="PTHR11839">
    <property type="entry name" value="UDP/ADP-SUGAR PYROPHOSPHATASE"/>
    <property type="match status" value="1"/>
</dbReference>
<dbReference type="Proteomes" id="UP001387364">
    <property type="component" value="Chromosome"/>
</dbReference>
<name>A0ABZ2N2K4_9BACI</name>
<dbReference type="PANTHER" id="PTHR11839:SF18">
    <property type="entry name" value="NUDIX HYDROLASE DOMAIN-CONTAINING PROTEIN"/>
    <property type="match status" value="1"/>
</dbReference>
<dbReference type="Pfam" id="PF00293">
    <property type="entry name" value="NUDIX"/>
    <property type="match status" value="1"/>
</dbReference>
<keyword evidence="7" id="KW-1185">Reference proteome</keyword>
<proteinExistence type="inferred from homology"/>
<dbReference type="NCBIfam" id="TIGR00052">
    <property type="entry name" value="nudix-type nucleoside diphosphatase, YffH/AdpP family"/>
    <property type="match status" value="1"/>
</dbReference>
<sequence>MKKFEEKTIHTEQIFEGRIIRLQVDDIVLPDGKEGKREIIKHPGAVAVLALTAEGKIILVEQYRKALERSLVEIPAGKLEAGEEPEVCARRELEEETGYACESMMLLQSFYTSPGFADELVHVFIAKGLVKKENALSLDEDEFVEVMEVTLAEAEQLIKDQRIFDAKTVYVIQYLQLQQQLNK</sequence>
<evidence type="ECO:0000259" key="5">
    <source>
        <dbReference type="PROSITE" id="PS51462"/>
    </source>
</evidence>
<dbReference type="RefSeq" id="WP_338749944.1">
    <property type="nucleotide sequence ID" value="NZ_CP147404.1"/>
</dbReference>